<dbReference type="Proteomes" id="UP000693946">
    <property type="component" value="Linkage Group LG6"/>
</dbReference>
<accession>A0AAV6QCY6</accession>
<gene>
    <name evidence="2" type="ORF">JOB18_030894</name>
</gene>
<sequence>VDPWKLAPRYIGPFEVDWVINPVAVQLKLPPSLNTHPTFHVSLQKPVTTSEPFFCAATNLRTLNN</sequence>
<keyword evidence="3" id="KW-1185">Reference proteome</keyword>
<evidence type="ECO:0000313" key="3">
    <source>
        <dbReference type="Proteomes" id="UP000693946"/>
    </source>
</evidence>
<feature type="domain" description="Tf2-1-like SH3-like" evidence="1">
    <location>
        <begin position="5"/>
        <end position="46"/>
    </location>
</feature>
<reference evidence="2 3" key="1">
    <citation type="journal article" date="2021" name="Sci. Rep.">
        <title>Chromosome anchoring in Senegalese sole (Solea senegalensis) reveals sex-associated markers and genome rearrangements in flatfish.</title>
        <authorList>
            <person name="Guerrero-Cozar I."/>
            <person name="Gomez-Garrido J."/>
            <person name="Berbel C."/>
            <person name="Martinez-Blanch J.F."/>
            <person name="Alioto T."/>
            <person name="Claros M.G."/>
            <person name="Gagnaire P.A."/>
            <person name="Manchado M."/>
        </authorList>
    </citation>
    <scope>NUCLEOTIDE SEQUENCE [LARGE SCALE GENOMIC DNA]</scope>
    <source>
        <strain evidence="2">Sse05_10M</strain>
    </source>
</reference>
<dbReference type="InterPro" id="IPR056924">
    <property type="entry name" value="SH3_Tf2-1"/>
</dbReference>
<dbReference type="Pfam" id="PF24626">
    <property type="entry name" value="SH3_Tf2-1"/>
    <property type="match status" value="1"/>
</dbReference>
<dbReference type="EMBL" id="JAGKHQ010000018">
    <property type="protein sequence ID" value="KAG7486397.1"/>
    <property type="molecule type" value="Genomic_DNA"/>
</dbReference>
<feature type="non-terminal residue" evidence="2">
    <location>
        <position position="1"/>
    </location>
</feature>
<protein>
    <submittedName>
        <fullName evidence="2">Pol poly</fullName>
    </submittedName>
</protein>
<proteinExistence type="predicted"/>
<evidence type="ECO:0000313" key="2">
    <source>
        <dbReference type="EMBL" id="KAG7486397.1"/>
    </source>
</evidence>
<evidence type="ECO:0000259" key="1">
    <source>
        <dbReference type="Pfam" id="PF24626"/>
    </source>
</evidence>
<dbReference type="AlphaFoldDB" id="A0AAV6QCY6"/>
<comment type="caution">
    <text evidence="2">The sequence shown here is derived from an EMBL/GenBank/DDBJ whole genome shotgun (WGS) entry which is preliminary data.</text>
</comment>
<organism evidence="2 3">
    <name type="scientific">Solea senegalensis</name>
    <name type="common">Senegalese sole</name>
    <dbReference type="NCBI Taxonomy" id="28829"/>
    <lineage>
        <taxon>Eukaryota</taxon>
        <taxon>Metazoa</taxon>
        <taxon>Chordata</taxon>
        <taxon>Craniata</taxon>
        <taxon>Vertebrata</taxon>
        <taxon>Euteleostomi</taxon>
        <taxon>Actinopterygii</taxon>
        <taxon>Neopterygii</taxon>
        <taxon>Teleostei</taxon>
        <taxon>Neoteleostei</taxon>
        <taxon>Acanthomorphata</taxon>
        <taxon>Carangaria</taxon>
        <taxon>Pleuronectiformes</taxon>
        <taxon>Pleuronectoidei</taxon>
        <taxon>Soleidae</taxon>
        <taxon>Solea</taxon>
    </lineage>
</organism>
<name>A0AAV6QCY6_SOLSE</name>